<reference evidence="14" key="1">
    <citation type="submission" date="2021-01" db="EMBL/GenBank/DDBJ databases">
        <authorList>
            <person name="Bezrukov I."/>
        </authorList>
    </citation>
    <scope>NUCLEOTIDE SEQUENCE</scope>
</reference>
<keyword evidence="15" id="KW-1185">Reference proteome</keyword>
<organism evidence="14 15">
    <name type="scientific">Arabidopsis arenosa</name>
    <name type="common">Sand rock-cress</name>
    <name type="synonym">Cardaminopsis arenosa</name>
    <dbReference type="NCBI Taxonomy" id="38785"/>
    <lineage>
        <taxon>Eukaryota</taxon>
        <taxon>Viridiplantae</taxon>
        <taxon>Streptophyta</taxon>
        <taxon>Embryophyta</taxon>
        <taxon>Tracheophyta</taxon>
        <taxon>Spermatophyta</taxon>
        <taxon>Magnoliopsida</taxon>
        <taxon>eudicotyledons</taxon>
        <taxon>Gunneridae</taxon>
        <taxon>Pentapetalae</taxon>
        <taxon>rosids</taxon>
        <taxon>malvids</taxon>
        <taxon>Brassicales</taxon>
        <taxon>Brassicaceae</taxon>
        <taxon>Camelineae</taxon>
        <taxon>Arabidopsis</taxon>
    </lineage>
</organism>
<dbReference type="EMBL" id="LR999451">
    <property type="protein sequence ID" value="CAE5957805.1"/>
    <property type="molecule type" value="Genomic_DNA"/>
</dbReference>
<evidence type="ECO:0000259" key="13">
    <source>
        <dbReference type="PROSITE" id="PS50848"/>
    </source>
</evidence>
<evidence type="ECO:0000256" key="1">
    <source>
        <dbReference type="ARBA" id="ARBA00004123"/>
    </source>
</evidence>
<evidence type="ECO:0000256" key="7">
    <source>
        <dbReference type="ARBA" id="ARBA00023163"/>
    </source>
</evidence>
<dbReference type="GO" id="GO:0000981">
    <property type="term" value="F:DNA-binding transcription factor activity, RNA polymerase II-specific"/>
    <property type="evidence" value="ECO:0007669"/>
    <property type="project" value="InterPro"/>
</dbReference>
<evidence type="ECO:0000256" key="9">
    <source>
        <dbReference type="PROSITE-ProRule" id="PRU00108"/>
    </source>
</evidence>
<dbReference type="InterPro" id="IPR023393">
    <property type="entry name" value="START-like_dom_sf"/>
</dbReference>
<evidence type="ECO:0000259" key="12">
    <source>
        <dbReference type="PROSITE" id="PS50071"/>
    </source>
</evidence>
<evidence type="ECO:0000256" key="3">
    <source>
        <dbReference type="ARBA" id="ARBA00023015"/>
    </source>
</evidence>
<proteinExistence type="inferred from homology"/>
<dbReference type="PROSITE" id="PS50071">
    <property type="entry name" value="HOMEOBOX_2"/>
    <property type="match status" value="1"/>
</dbReference>
<keyword evidence="5 9" id="KW-0238">DNA-binding</keyword>
<gene>
    <name evidence="14" type="ORF">AARE701A_LOCUS1473</name>
</gene>
<dbReference type="CDD" id="cd08875">
    <property type="entry name" value="START_ArGLABRA2_like"/>
    <property type="match status" value="1"/>
</dbReference>
<protein>
    <submittedName>
        <fullName evidence="14">Uncharacterized protein</fullName>
    </submittedName>
</protein>
<dbReference type="PANTHER" id="PTHR45654">
    <property type="entry name" value="HOMEOBOX-LEUCINE ZIPPER PROTEIN MERISTEM L1"/>
    <property type="match status" value="1"/>
</dbReference>
<feature type="compositionally biased region" description="Basic and acidic residues" evidence="11">
    <location>
        <begin position="460"/>
        <end position="469"/>
    </location>
</feature>
<feature type="domain" description="START" evidence="13">
    <location>
        <begin position="658"/>
        <end position="892"/>
    </location>
</feature>
<evidence type="ECO:0000256" key="6">
    <source>
        <dbReference type="ARBA" id="ARBA00023155"/>
    </source>
</evidence>
<dbReference type="InterPro" id="IPR042160">
    <property type="entry name" value="HD-Zip_IV"/>
</dbReference>
<feature type="region of interest" description="Disordered" evidence="11">
    <location>
        <begin position="457"/>
        <end position="481"/>
    </location>
</feature>
<dbReference type="Pfam" id="PF25797">
    <property type="entry name" value="PDF2_C"/>
    <property type="match status" value="1"/>
</dbReference>
<keyword evidence="3" id="KW-0805">Transcription regulation</keyword>
<dbReference type="GO" id="GO:0005634">
    <property type="term" value="C:nucleus"/>
    <property type="evidence" value="ECO:0007669"/>
    <property type="project" value="UniProtKB-SubCell"/>
</dbReference>
<evidence type="ECO:0000256" key="10">
    <source>
        <dbReference type="RuleBase" id="RU000682"/>
    </source>
</evidence>
<accession>A0A8S1ZFU3</accession>
<evidence type="ECO:0000256" key="8">
    <source>
        <dbReference type="ARBA" id="ARBA00023242"/>
    </source>
</evidence>
<dbReference type="Pfam" id="PF00046">
    <property type="entry name" value="Homeodomain"/>
    <property type="match status" value="1"/>
</dbReference>
<evidence type="ECO:0000256" key="11">
    <source>
        <dbReference type="SAM" id="MobiDB-lite"/>
    </source>
</evidence>
<dbReference type="PANTHER" id="PTHR45654:SF91">
    <property type="entry name" value="HOMEOBOX-LEUCINE ZIPPER PROTEIN HDG12"/>
    <property type="match status" value="1"/>
</dbReference>
<evidence type="ECO:0000313" key="14">
    <source>
        <dbReference type="EMBL" id="CAE5957805.1"/>
    </source>
</evidence>
<dbReference type="PROSITE" id="PS50848">
    <property type="entry name" value="START"/>
    <property type="match status" value="1"/>
</dbReference>
<dbReference type="Pfam" id="PF10536">
    <property type="entry name" value="PMD"/>
    <property type="match status" value="1"/>
</dbReference>
<name>A0A8S1ZFU3_ARAAE</name>
<keyword evidence="4" id="KW-0175">Coiled coil</keyword>
<dbReference type="SUPFAM" id="SSF55961">
    <property type="entry name" value="Bet v1-like"/>
    <property type="match status" value="2"/>
</dbReference>
<dbReference type="InterPro" id="IPR001356">
    <property type="entry name" value="HD"/>
</dbReference>
<evidence type="ECO:0000256" key="4">
    <source>
        <dbReference type="ARBA" id="ARBA00023054"/>
    </source>
</evidence>
<evidence type="ECO:0000313" key="15">
    <source>
        <dbReference type="Proteomes" id="UP000682877"/>
    </source>
</evidence>
<feature type="DNA-binding region" description="Homeobox" evidence="9">
    <location>
        <begin position="473"/>
        <end position="532"/>
    </location>
</feature>
<dbReference type="InterPro" id="IPR017970">
    <property type="entry name" value="Homeobox_CS"/>
</dbReference>
<feature type="domain" description="Homeobox" evidence="12">
    <location>
        <begin position="471"/>
        <end position="531"/>
    </location>
</feature>
<dbReference type="Proteomes" id="UP000682877">
    <property type="component" value="Chromosome 1"/>
</dbReference>
<dbReference type="FunFam" id="3.30.530.20:FF:000026">
    <property type="entry name" value="Homeobox-leucine zipper protein GLABRA 2"/>
    <property type="match status" value="1"/>
</dbReference>
<dbReference type="PROSITE" id="PS00027">
    <property type="entry name" value="HOMEOBOX_1"/>
    <property type="match status" value="1"/>
</dbReference>
<dbReference type="InterPro" id="IPR019557">
    <property type="entry name" value="AminoTfrase-like_pln_mobile"/>
</dbReference>
<dbReference type="SMART" id="SM00389">
    <property type="entry name" value="HOX"/>
    <property type="match status" value="1"/>
</dbReference>
<dbReference type="SMART" id="SM00234">
    <property type="entry name" value="START"/>
    <property type="match status" value="1"/>
</dbReference>
<comment type="similarity">
    <text evidence="2">Belongs to the HD-ZIP homeobox family. Class IV subfamily.</text>
</comment>
<dbReference type="InterPro" id="IPR002913">
    <property type="entry name" value="START_lipid-bd_dom"/>
</dbReference>
<dbReference type="Pfam" id="PF01852">
    <property type="entry name" value="START"/>
    <property type="match status" value="1"/>
</dbReference>
<dbReference type="GO" id="GO:0030154">
    <property type="term" value="P:cell differentiation"/>
    <property type="evidence" value="ECO:0007669"/>
    <property type="project" value="UniProtKB-ARBA"/>
</dbReference>
<dbReference type="Gene3D" id="1.10.10.60">
    <property type="entry name" value="Homeodomain-like"/>
    <property type="match status" value="1"/>
</dbReference>
<dbReference type="GO" id="GO:0008289">
    <property type="term" value="F:lipid binding"/>
    <property type="evidence" value="ECO:0007669"/>
    <property type="project" value="InterPro"/>
</dbReference>
<sequence>MPVLYEQDKHVSSAILTGQERGVLRCQERTSLLHHWKLTKEQIELVEKAGFGWFRLIGSISLNNSLISALVERWRRETNTFHFPCGEMTITLDEVSLILGLAVDGKPVVGVKEKDEDPSQVCLRLLGKLPKGELSGNRVTAKWLKESFAECPKGATMKEIEYHTRAYLIYIVGSTIFATTDPSKISVDYLILFENFEKAGEYAWGAAALAFLYRQIGNASQRSQSIIGGCLTLLQCWSYFHLNIDRPKRTTRQFPLALLWKGRQQSRSKNDLFKYRKALDDLDPSNVSWCPFEGDLDIVPQSFKDNLLLGRSRTKLIGPKVVEWHFPDRCMKQFGLCQVIPGEVPPRKNEKNHDEDLLEDMNTADEEWMRRRENIVENEGGIGDESEYMQWFNSITVPKLHRDTSLEADIMNVQAAILQFDEVASTLSLEDLHPEEREAIEEAVMSMSNALRMEFLGDSQNHDSSETEKKNKKKKRFHRHTPHQIQRLESTFNECQHPDEKQRNQLSRELGLAPRQIKFWFQNRRTQKKAQHERADNCALKEENDKIRCENIAIREAIKHAICPNCGDSPVNEDSYFDEQKLRIENAQLRDELERVSSIAAKFIGRPISHLPPLLNPMHVSPLELFHTGPSLDFDLLPGSCSSMAVPSLPSQPNLVLSEMDKSLMTNIAVTAMEELLRLLQTNEPLWFKTDGCRDVLNIESYENTFPRSSSSGGKKNNLRMEASRSSGVVFTNAITLVDMLMDSVKSAELFPSIVASSKTLAVISSGLRGNHGDALHLMIEELQVLSPLVATREFCVLRYCQQMEHGTWAIVNVSYEFPQFTSQSRSYRFPSGCLIQDMSNGYSKVTWVEHGEFEEQELIHEMFKDLVHKGLAFGAERWIATLQRMCERFTNLLEPATSSLDLGGVIPSSEGKKSIMRLAHRMVNNFCLSVGTSNNTRSTVVSGLDEFGIRVTSHKSRHEPNGMVLCAATSFWLPISPQNVFNFLKDERTRPQWDVLSNGNSVQEVAHITNGSNPGNCISVLRGFNASSSQNNMLILQESCIDSSSAALVIYTPVDLPALNMAMSGQDTSYIPILPSGFSISPDGSSKGGGSLITVGFQIMVSGLQPAKLNMESMETVNNLINTTVHQIKTTLNCPSTA</sequence>
<evidence type="ECO:0000256" key="2">
    <source>
        <dbReference type="ARBA" id="ARBA00006789"/>
    </source>
</evidence>
<comment type="subcellular location">
    <subcellularLocation>
        <location evidence="1 9 10">Nucleus</location>
    </subcellularLocation>
</comment>
<dbReference type="InterPro" id="IPR009057">
    <property type="entry name" value="Homeodomain-like_sf"/>
</dbReference>
<keyword evidence="7" id="KW-0804">Transcription</keyword>
<evidence type="ECO:0000256" key="5">
    <source>
        <dbReference type="ARBA" id="ARBA00023125"/>
    </source>
</evidence>
<dbReference type="SUPFAM" id="SSF46689">
    <property type="entry name" value="Homeodomain-like"/>
    <property type="match status" value="1"/>
</dbReference>
<keyword evidence="6 9" id="KW-0371">Homeobox</keyword>
<dbReference type="FunFam" id="1.10.10.60:FF:000229">
    <property type="entry name" value="Homeobox-leucine zipper protein HDG1"/>
    <property type="match status" value="1"/>
</dbReference>
<dbReference type="Gene3D" id="3.30.530.20">
    <property type="match status" value="1"/>
</dbReference>
<keyword evidence="8 9" id="KW-0539">Nucleus</keyword>
<dbReference type="GO" id="GO:0003677">
    <property type="term" value="F:DNA binding"/>
    <property type="evidence" value="ECO:0007669"/>
    <property type="project" value="UniProtKB-UniRule"/>
</dbReference>
<dbReference type="AlphaFoldDB" id="A0A8S1ZFU3"/>
<dbReference type="CDD" id="cd00086">
    <property type="entry name" value="homeodomain"/>
    <property type="match status" value="1"/>
</dbReference>
<dbReference type="InterPro" id="IPR057993">
    <property type="entry name" value="HD-Zip_IV_C"/>
</dbReference>
<feature type="compositionally biased region" description="Basic residues" evidence="11">
    <location>
        <begin position="470"/>
        <end position="481"/>
    </location>
</feature>